<dbReference type="eggNOG" id="ENOG502ZYQ2">
    <property type="taxonomic scope" value="Bacteria"/>
</dbReference>
<evidence type="ECO:0000313" key="2">
    <source>
        <dbReference type="EMBL" id="EKU10107.1"/>
    </source>
</evidence>
<protein>
    <submittedName>
        <fullName evidence="2">Uncharacterized protein</fullName>
    </submittedName>
</protein>
<reference evidence="2 3" key="1">
    <citation type="journal article" date="2013" name="Genome Announc.">
        <title>Genome Sequence of Campylobacter showae UNSWCD, Isolated from a Patient with Crohn's Disease.</title>
        <authorList>
            <person name="Tay A.P."/>
            <person name="Kaakoush N.O."/>
            <person name="Deshpande N.P."/>
            <person name="Chen Z."/>
            <person name="Mitchell H."/>
            <person name="Wilkins M.R."/>
        </authorList>
    </citation>
    <scope>NUCLEOTIDE SEQUENCE [LARGE SCALE GENOMIC DNA]</scope>
    <source>
        <strain evidence="2 3">CSUNSWCD</strain>
    </source>
</reference>
<keyword evidence="1" id="KW-0812">Transmembrane</keyword>
<feature type="transmembrane region" description="Helical" evidence="1">
    <location>
        <begin position="20"/>
        <end position="40"/>
    </location>
</feature>
<keyword evidence="1" id="KW-1133">Transmembrane helix</keyword>
<dbReference type="EMBL" id="AMZQ01000021">
    <property type="protein sequence ID" value="EKU10107.1"/>
    <property type="molecule type" value="Genomic_DNA"/>
</dbReference>
<organism evidence="2 3">
    <name type="scientific">Campylobacter showae CSUNSWCD</name>
    <dbReference type="NCBI Taxonomy" id="1244083"/>
    <lineage>
        <taxon>Bacteria</taxon>
        <taxon>Pseudomonadati</taxon>
        <taxon>Campylobacterota</taxon>
        <taxon>Epsilonproteobacteria</taxon>
        <taxon>Campylobacterales</taxon>
        <taxon>Campylobacteraceae</taxon>
        <taxon>Campylobacter</taxon>
    </lineage>
</organism>
<keyword evidence="1" id="KW-0472">Membrane</keyword>
<dbReference type="RefSeq" id="WP_009497266.1">
    <property type="nucleotide sequence ID" value="NZ_AMZQ01000021.1"/>
</dbReference>
<comment type="caution">
    <text evidence="2">The sequence shown here is derived from an EMBL/GenBank/DDBJ whole genome shotgun (WGS) entry which is preliminary data.</text>
</comment>
<gene>
    <name evidence="2" type="ORF">CSUNSWCD_1471</name>
</gene>
<proteinExistence type="predicted"/>
<dbReference type="Proteomes" id="UP000011939">
    <property type="component" value="Unassembled WGS sequence"/>
</dbReference>
<sequence length="106" mass="12241">MFEVLDASFKTLILNGFTSFAIFLTVLLIFSFGFACGFLTNRYFGAKPFWFEKEFICFLEDENGKEFKVDANVLFKNSKIARVNCPLFKNGKCKGEHKCLILEKRV</sequence>
<evidence type="ECO:0000256" key="1">
    <source>
        <dbReference type="SAM" id="Phobius"/>
    </source>
</evidence>
<accession>M5ICU1</accession>
<dbReference type="PATRIC" id="fig|1244083.3.peg.2451"/>
<name>M5ICU1_9BACT</name>
<dbReference type="AlphaFoldDB" id="M5ICU1"/>
<evidence type="ECO:0000313" key="3">
    <source>
        <dbReference type="Proteomes" id="UP000011939"/>
    </source>
</evidence>